<feature type="compositionally biased region" description="Low complexity" evidence="9">
    <location>
        <begin position="397"/>
        <end position="424"/>
    </location>
</feature>
<feature type="region of interest" description="Disordered" evidence="9">
    <location>
        <begin position="137"/>
        <end position="215"/>
    </location>
</feature>
<dbReference type="SUPFAM" id="SSF46689">
    <property type="entry name" value="Homeodomain-like"/>
    <property type="match status" value="1"/>
</dbReference>
<evidence type="ECO:0000256" key="2">
    <source>
        <dbReference type="ARBA" id="ARBA00023125"/>
    </source>
</evidence>
<evidence type="ECO:0000313" key="12">
    <source>
        <dbReference type="EMBL" id="KAF7284563.1"/>
    </source>
</evidence>
<dbReference type="GO" id="GO:0000978">
    <property type="term" value="F:RNA polymerase II cis-regulatory region sequence-specific DNA binding"/>
    <property type="evidence" value="ECO:0007669"/>
    <property type="project" value="TreeGrafter"/>
</dbReference>
<organism evidence="12 13">
    <name type="scientific">Rhynchophorus ferrugineus</name>
    <name type="common">Red palm weevil</name>
    <name type="synonym">Curculio ferrugineus</name>
    <dbReference type="NCBI Taxonomy" id="354439"/>
    <lineage>
        <taxon>Eukaryota</taxon>
        <taxon>Metazoa</taxon>
        <taxon>Ecdysozoa</taxon>
        <taxon>Arthropoda</taxon>
        <taxon>Hexapoda</taxon>
        <taxon>Insecta</taxon>
        <taxon>Pterygota</taxon>
        <taxon>Neoptera</taxon>
        <taxon>Endopterygota</taxon>
        <taxon>Coleoptera</taxon>
        <taxon>Polyphaga</taxon>
        <taxon>Cucujiformia</taxon>
        <taxon>Curculionidae</taxon>
        <taxon>Dryophthorinae</taxon>
        <taxon>Rhynchophorus</taxon>
    </lineage>
</organism>
<feature type="region of interest" description="Disordered" evidence="9">
    <location>
        <begin position="566"/>
        <end position="585"/>
    </location>
</feature>
<dbReference type="SUPFAM" id="SSF47413">
    <property type="entry name" value="lambda repressor-like DNA-binding domains"/>
    <property type="match status" value="1"/>
</dbReference>
<dbReference type="GO" id="GO:0050793">
    <property type="term" value="P:regulation of developmental process"/>
    <property type="evidence" value="ECO:0007669"/>
    <property type="project" value="UniProtKB-ARBA"/>
</dbReference>
<evidence type="ECO:0000256" key="5">
    <source>
        <dbReference type="ARBA" id="ARBA00023242"/>
    </source>
</evidence>
<keyword evidence="5 6" id="KW-0539">Nucleus</keyword>
<feature type="compositionally biased region" description="Polar residues" evidence="9">
    <location>
        <begin position="425"/>
        <end position="453"/>
    </location>
</feature>
<comment type="caution">
    <text evidence="12">The sequence shown here is derived from an EMBL/GenBank/DDBJ whole genome shotgun (WGS) entry which is preliminary data.</text>
</comment>
<feature type="DNA-binding region" description="Homeobox" evidence="6">
    <location>
        <begin position="581"/>
        <end position="640"/>
    </location>
</feature>
<evidence type="ECO:0000256" key="7">
    <source>
        <dbReference type="RuleBase" id="RU000682"/>
    </source>
</evidence>
<dbReference type="InterPro" id="IPR013847">
    <property type="entry name" value="POU"/>
</dbReference>
<evidence type="ECO:0000256" key="9">
    <source>
        <dbReference type="SAM" id="MobiDB-lite"/>
    </source>
</evidence>
<evidence type="ECO:0000256" key="3">
    <source>
        <dbReference type="ARBA" id="ARBA00023155"/>
    </source>
</evidence>
<dbReference type="PRINTS" id="PR00028">
    <property type="entry name" value="POUDOMAIN"/>
</dbReference>
<dbReference type="Gene3D" id="1.10.10.60">
    <property type="entry name" value="Homeodomain-like"/>
    <property type="match status" value="1"/>
</dbReference>
<keyword evidence="3 6" id="KW-0371">Homeobox</keyword>
<feature type="compositionally biased region" description="Basic and acidic residues" evidence="9">
    <location>
        <begin position="266"/>
        <end position="282"/>
    </location>
</feature>
<dbReference type="FunFam" id="1.10.10.60:FF:000005">
    <property type="entry name" value="POU domain protein"/>
    <property type="match status" value="1"/>
</dbReference>
<feature type="compositionally biased region" description="Polar residues" evidence="9">
    <location>
        <begin position="252"/>
        <end position="265"/>
    </location>
</feature>
<dbReference type="Pfam" id="PF00046">
    <property type="entry name" value="Homeodomain"/>
    <property type="match status" value="1"/>
</dbReference>
<dbReference type="GO" id="GO:0001228">
    <property type="term" value="F:DNA-binding transcription activator activity, RNA polymerase II-specific"/>
    <property type="evidence" value="ECO:0007669"/>
    <property type="project" value="UniProtKB-ARBA"/>
</dbReference>
<name>A0A834MI49_RHYFE</name>
<keyword evidence="4 8" id="KW-0804">Transcription</keyword>
<keyword evidence="13" id="KW-1185">Reference proteome</keyword>
<dbReference type="GO" id="GO:0048813">
    <property type="term" value="P:dendrite morphogenesis"/>
    <property type="evidence" value="ECO:0007669"/>
    <property type="project" value="UniProtKB-ARBA"/>
</dbReference>
<dbReference type="PROSITE" id="PS00465">
    <property type="entry name" value="POU_2"/>
    <property type="match status" value="1"/>
</dbReference>
<dbReference type="InterPro" id="IPR001356">
    <property type="entry name" value="HD"/>
</dbReference>
<feature type="compositionally biased region" description="Low complexity" evidence="9">
    <location>
        <begin position="297"/>
        <end position="309"/>
    </location>
</feature>
<feature type="region of interest" description="Disordered" evidence="9">
    <location>
        <begin position="231"/>
        <end position="309"/>
    </location>
</feature>
<feature type="region of interest" description="Disordered" evidence="9">
    <location>
        <begin position="397"/>
        <end position="489"/>
    </location>
</feature>
<comment type="subcellular location">
    <subcellularLocation>
        <location evidence="1 6 7">Nucleus</location>
    </subcellularLocation>
</comment>
<dbReference type="Pfam" id="PF00157">
    <property type="entry name" value="Pou"/>
    <property type="match status" value="1"/>
</dbReference>
<feature type="compositionally biased region" description="Low complexity" evidence="9">
    <location>
        <begin position="456"/>
        <end position="470"/>
    </location>
</feature>
<dbReference type="AlphaFoldDB" id="A0A834MI49"/>
<comment type="similarity">
    <text evidence="8">Belongs to the POU transcription factor family.</text>
</comment>
<proteinExistence type="inferred from homology"/>
<dbReference type="InterPro" id="IPR000327">
    <property type="entry name" value="POU_dom"/>
</dbReference>
<dbReference type="PANTHER" id="PTHR11636">
    <property type="entry name" value="POU DOMAIN"/>
    <property type="match status" value="1"/>
</dbReference>
<feature type="region of interest" description="Disordered" evidence="9">
    <location>
        <begin position="39"/>
        <end position="60"/>
    </location>
</feature>
<dbReference type="PROSITE" id="PS50071">
    <property type="entry name" value="HOMEOBOX_2"/>
    <property type="match status" value="1"/>
</dbReference>
<evidence type="ECO:0000256" key="1">
    <source>
        <dbReference type="ARBA" id="ARBA00004123"/>
    </source>
</evidence>
<feature type="domain" description="Homeobox" evidence="10">
    <location>
        <begin position="579"/>
        <end position="639"/>
    </location>
</feature>
<dbReference type="InterPro" id="IPR017970">
    <property type="entry name" value="Homeobox_CS"/>
</dbReference>
<reference evidence="12" key="1">
    <citation type="submission" date="2020-08" db="EMBL/GenBank/DDBJ databases">
        <title>Genome sequencing and assembly of the red palm weevil Rhynchophorus ferrugineus.</title>
        <authorList>
            <person name="Dias G.B."/>
            <person name="Bergman C.M."/>
            <person name="Manee M."/>
        </authorList>
    </citation>
    <scope>NUCLEOTIDE SEQUENCE</scope>
    <source>
        <strain evidence="12">AA-2017</strain>
        <tissue evidence="12">Whole larva</tissue>
    </source>
</reference>
<evidence type="ECO:0000259" key="11">
    <source>
        <dbReference type="PROSITE" id="PS51179"/>
    </source>
</evidence>
<dbReference type="PROSITE" id="PS00027">
    <property type="entry name" value="HOMEOBOX_1"/>
    <property type="match status" value="1"/>
</dbReference>
<feature type="compositionally biased region" description="Polar residues" evidence="9">
    <location>
        <begin position="286"/>
        <end position="296"/>
    </location>
</feature>
<dbReference type="Gene3D" id="1.10.260.40">
    <property type="entry name" value="lambda repressor-like DNA-binding domains"/>
    <property type="match status" value="1"/>
</dbReference>
<sequence>MLNAARYTAQNSGAANIVTANVSHKPNLDLKSDSVRRWVDSTPSPAAPLDTTPKKPLLNNNNTIDFGQTFWKTHQDMPMLLHQPPSHMLLGSHETDQPLDFTMSKFKTKTAVASQIKQFNSMQQMLLQNNGLYFNRSNNNKSFTRGSSPASSSSEEEGVGPPIVSPRSSPGVHPLRDEDSFATLTPNTPTEKQCGKLWLNDSDTPWRSEPPSIDESKAALQCRLGLSPIEPKHLLKIDKPPTPLSNDDGDQNQDLSGDEQSINSDTHLDNHDDRSVDSEKDGALNLVTSQSDQSRIQSPNSQLNNSPSGMSSALAALGSLGGIFGNPLQMLTSLQAFQNPQNFQLSMLQAGQSLNPQTQFFLQNQGFLQGFHRSGLSTRNPHSIQVQQIAQAAQQLQQLQKAQQQQQNHHQQQASPHQQHSPHNLNTSIPPNTQIPQNLGQNQTTPPNNSHNIPASLLTPSTPSSGGLTPQHLKTPSRLMEPSPEETTDLEELEQFAKTFKQRRIKLGFTQGDVGLAMGKLYGNDFSQTTISRFEALNLSFKNMCKLKPLLQKWLEDADSTLTNPGALSNPLTTPETIGRRRKKRTSIETSVRVALEKAFVQNPKPTSEEIAMLADSLCMEKEVVRVWFCNRRQKEKRINPPPAAMGSPCSVGNGTTPIYALANNLASSPLSLVTSSHQNFNPNVMVKQE</sequence>
<evidence type="ECO:0000256" key="4">
    <source>
        <dbReference type="ARBA" id="ARBA00023163"/>
    </source>
</evidence>
<protein>
    <recommendedName>
        <fullName evidence="8">POU domain protein</fullName>
    </recommendedName>
</protein>
<dbReference type="InterPro" id="IPR010982">
    <property type="entry name" value="Lambda_DNA-bd_dom_sf"/>
</dbReference>
<dbReference type="GO" id="GO:0005634">
    <property type="term" value="C:nucleus"/>
    <property type="evidence" value="ECO:0007669"/>
    <property type="project" value="UniProtKB-SubCell"/>
</dbReference>
<dbReference type="EMBL" id="JAACXV010000075">
    <property type="protein sequence ID" value="KAF7284563.1"/>
    <property type="molecule type" value="Genomic_DNA"/>
</dbReference>
<dbReference type="PROSITE" id="PS00035">
    <property type="entry name" value="POU_1"/>
    <property type="match status" value="1"/>
</dbReference>
<evidence type="ECO:0000313" key="13">
    <source>
        <dbReference type="Proteomes" id="UP000625711"/>
    </source>
</evidence>
<accession>A0A834MI49</accession>
<keyword evidence="2 6" id="KW-0238">DNA-binding</keyword>
<dbReference type="SMART" id="SM00389">
    <property type="entry name" value="HOX"/>
    <property type="match status" value="1"/>
</dbReference>
<feature type="compositionally biased region" description="Polar residues" evidence="9">
    <location>
        <begin position="566"/>
        <end position="576"/>
    </location>
</feature>
<dbReference type="SMART" id="SM00352">
    <property type="entry name" value="POU"/>
    <property type="match status" value="1"/>
</dbReference>
<dbReference type="FunFam" id="1.10.260.40:FF:000001">
    <property type="entry name" value="POU domain protein"/>
    <property type="match status" value="1"/>
</dbReference>
<gene>
    <name evidence="12" type="ORF">GWI33_021945</name>
</gene>
<evidence type="ECO:0000259" key="10">
    <source>
        <dbReference type="PROSITE" id="PS50071"/>
    </source>
</evidence>
<dbReference type="PANTHER" id="PTHR11636:SF76">
    <property type="entry name" value="PROTEIN NUBBIN"/>
    <property type="match status" value="1"/>
</dbReference>
<evidence type="ECO:0000256" key="8">
    <source>
        <dbReference type="RuleBase" id="RU361194"/>
    </source>
</evidence>
<dbReference type="PROSITE" id="PS51179">
    <property type="entry name" value="POU_3"/>
    <property type="match status" value="1"/>
</dbReference>
<dbReference type="OrthoDB" id="6358449at2759"/>
<dbReference type="InterPro" id="IPR009057">
    <property type="entry name" value="Homeodomain-like_sf"/>
</dbReference>
<dbReference type="Proteomes" id="UP000625711">
    <property type="component" value="Unassembled WGS sequence"/>
</dbReference>
<feature type="domain" description="POU-specific" evidence="11">
    <location>
        <begin position="485"/>
        <end position="559"/>
    </location>
</feature>
<dbReference type="InterPro" id="IPR050255">
    <property type="entry name" value="POU_domain_TF"/>
</dbReference>
<dbReference type="CDD" id="cd00086">
    <property type="entry name" value="homeodomain"/>
    <property type="match status" value="1"/>
</dbReference>
<evidence type="ECO:0000256" key="6">
    <source>
        <dbReference type="PROSITE-ProRule" id="PRU00108"/>
    </source>
</evidence>
<dbReference type="GO" id="GO:0002805">
    <property type="term" value="P:regulation of antimicrobial peptide biosynthetic process"/>
    <property type="evidence" value="ECO:0007669"/>
    <property type="project" value="UniProtKB-ARBA"/>
</dbReference>
<feature type="compositionally biased region" description="Polar residues" evidence="9">
    <location>
        <begin position="182"/>
        <end position="191"/>
    </location>
</feature>